<gene>
    <name evidence="2" type="ORF">UV8b_05415</name>
</gene>
<organism evidence="2 3">
    <name type="scientific">Ustilaginoidea virens</name>
    <name type="common">Rice false smut fungus</name>
    <name type="synonym">Villosiclava virens</name>
    <dbReference type="NCBI Taxonomy" id="1159556"/>
    <lineage>
        <taxon>Eukaryota</taxon>
        <taxon>Fungi</taxon>
        <taxon>Dikarya</taxon>
        <taxon>Ascomycota</taxon>
        <taxon>Pezizomycotina</taxon>
        <taxon>Sordariomycetes</taxon>
        <taxon>Hypocreomycetidae</taxon>
        <taxon>Hypocreales</taxon>
        <taxon>Clavicipitaceae</taxon>
        <taxon>Ustilaginoidea</taxon>
    </lineage>
</organism>
<evidence type="ECO:0000256" key="1">
    <source>
        <dbReference type="SAM" id="MobiDB-lite"/>
    </source>
</evidence>
<dbReference type="AlphaFoldDB" id="A0A8E5MJ21"/>
<evidence type="ECO:0000313" key="2">
    <source>
        <dbReference type="EMBL" id="QUC21172.1"/>
    </source>
</evidence>
<evidence type="ECO:0000313" key="3">
    <source>
        <dbReference type="Proteomes" id="UP000027002"/>
    </source>
</evidence>
<accession>A0A8E5MJ21</accession>
<dbReference type="Proteomes" id="UP000027002">
    <property type="component" value="Chromosome 4"/>
</dbReference>
<dbReference type="GeneID" id="66066192"/>
<protein>
    <submittedName>
        <fullName evidence="2">Uncharacterized protein</fullName>
    </submittedName>
</protein>
<proteinExistence type="predicted"/>
<dbReference type="RefSeq" id="XP_042998845.1">
    <property type="nucleotide sequence ID" value="XM_043142912.1"/>
</dbReference>
<name>A0A8E5MJ21_USTVR</name>
<feature type="region of interest" description="Disordered" evidence="1">
    <location>
        <begin position="57"/>
        <end position="77"/>
    </location>
</feature>
<keyword evidence="3" id="KW-1185">Reference proteome</keyword>
<dbReference type="KEGG" id="uvi:66066192"/>
<sequence length="77" mass="8480">MTQVSPSFDKQICTVHIITDRAPFCPHGAIDAGLIRLFQNDFKLRIKTSVSIPRQDSIEPCAPRSASVQMARPGKGQ</sequence>
<reference evidence="2" key="1">
    <citation type="submission" date="2020-03" db="EMBL/GenBank/DDBJ databases">
        <title>A mixture of massive structural variations and highly conserved coding sequences in Ustilaginoidea virens genome.</title>
        <authorList>
            <person name="Zhang K."/>
            <person name="Zhao Z."/>
            <person name="Zhang Z."/>
            <person name="Li Y."/>
            <person name="Hsiang T."/>
            <person name="Sun W."/>
        </authorList>
    </citation>
    <scope>NUCLEOTIDE SEQUENCE</scope>
    <source>
        <strain evidence="2">UV-8b</strain>
    </source>
</reference>
<dbReference type="EMBL" id="CP072756">
    <property type="protein sequence ID" value="QUC21172.1"/>
    <property type="molecule type" value="Genomic_DNA"/>
</dbReference>